<keyword evidence="2" id="KW-0489">Methyltransferase</keyword>
<evidence type="ECO:0000313" key="7">
    <source>
        <dbReference type="Proteomes" id="UP000008854"/>
    </source>
</evidence>
<dbReference type="EC" id="2.1.1.221" evidence="1"/>
<evidence type="ECO:0000256" key="4">
    <source>
        <dbReference type="ARBA" id="ARBA00022691"/>
    </source>
</evidence>
<evidence type="ECO:0000256" key="2">
    <source>
        <dbReference type="ARBA" id="ARBA00022603"/>
    </source>
</evidence>
<dbReference type="InterPro" id="IPR028564">
    <property type="entry name" value="MT_TRM10-typ"/>
</dbReference>
<dbReference type="STRING" id="6183.A0A3Q0KV97"/>
<dbReference type="GO" id="GO:0005634">
    <property type="term" value="C:nucleus"/>
    <property type="evidence" value="ECO:0007669"/>
    <property type="project" value="TreeGrafter"/>
</dbReference>
<reference evidence="7" key="1">
    <citation type="journal article" date="2012" name="PLoS Negl. Trop. Dis.">
        <title>A systematically improved high quality genome and transcriptome of the human blood fluke Schistosoma mansoni.</title>
        <authorList>
            <person name="Protasio A.V."/>
            <person name="Tsai I.J."/>
            <person name="Babbage A."/>
            <person name="Nichol S."/>
            <person name="Hunt M."/>
            <person name="Aslett M.A."/>
            <person name="De Silva N."/>
            <person name="Velarde G.S."/>
            <person name="Anderson T.J."/>
            <person name="Clark R.C."/>
            <person name="Davidson C."/>
            <person name="Dillon G.P."/>
            <person name="Holroyd N.E."/>
            <person name="LoVerde P.T."/>
            <person name="Lloyd C."/>
            <person name="McQuillan J."/>
            <person name="Oliveira G."/>
            <person name="Otto T.D."/>
            <person name="Parker-Manuel S.J."/>
            <person name="Quail M.A."/>
            <person name="Wilson R.A."/>
            <person name="Zerlotini A."/>
            <person name="Dunne D.W."/>
            <person name="Berriman M."/>
        </authorList>
    </citation>
    <scope>NUCLEOTIDE SEQUENCE [LARGE SCALE GENOMIC DNA]</scope>
    <source>
        <strain evidence="7">Puerto Rican</strain>
    </source>
</reference>
<dbReference type="Proteomes" id="UP000008854">
    <property type="component" value="Unassembled WGS sequence"/>
</dbReference>
<proteinExistence type="predicted"/>
<keyword evidence="4" id="KW-0949">S-adenosyl-L-methionine</keyword>
<keyword evidence="7" id="KW-1185">Reference proteome</keyword>
<dbReference type="InterPro" id="IPR007356">
    <property type="entry name" value="tRNA_m1G_MeTrfase_euk"/>
</dbReference>
<evidence type="ECO:0000313" key="8">
    <source>
        <dbReference type="WBParaSite" id="Smp_211190.1"/>
    </source>
</evidence>
<organism evidence="7 8">
    <name type="scientific">Schistosoma mansoni</name>
    <name type="common">Blood fluke</name>
    <dbReference type="NCBI Taxonomy" id="6183"/>
    <lineage>
        <taxon>Eukaryota</taxon>
        <taxon>Metazoa</taxon>
        <taxon>Spiralia</taxon>
        <taxon>Lophotrochozoa</taxon>
        <taxon>Platyhelminthes</taxon>
        <taxon>Trematoda</taxon>
        <taxon>Digenea</taxon>
        <taxon>Strigeidida</taxon>
        <taxon>Schistosomatoidea</taxon>
        <taxon>Schistosomatidae</taxon>
        <taxon>Schistosoma</taxon>
    </lineage>
</organism>
<dbReference type="AlphaFoldDB" id="A0A3Q0KV97"/>
<dbReference type="FunCoup" id="A0A3Q0KV97">
    <property type="interactions" value="1885"/>
</dbReference>
<protein>
    <recommendedName>
        <fullName evidence="1">tRNA (guanine(9)-N(1))-methyltransferase</fullName>
        <ecNumber evidence="1">2.1.1.221</ecNumber>
    </recommendedName>
</protein>
<dbReference type="GO" id="GO:0002939">
    <property type="term" value="P:tRNA N1-guanine methylation"/>
    <property type="evidence" value="ECO:0007669"/>
    <property type="project" value="TreeGrafter"/>
</dbReference>
<evidence type="ECO:0000256" key="1">
    <source>
        <dbReference type="ARBA" id="ARBA00012797"/>
    </source>
</evidence>
<dbReference type="PANTHER" id="PTHR13563">
    <property type="entry name" value="TRNA (GUANINE-9-) METHYLTRANSFERASE"/>
    <property type="match status" value="1"/>
</dbReference>
<dbReference type="Gene3D" id="3.40.1280.30">
    <property type="match status" value="2"/>
</dbReference>
<accession>A0A3Q0KV97</accession>
<evidence type="ECO:0000256" key="5">
    <source>
        <dbReference type="ARBA" id="ARBA00048434"/>
    </source>
</evidence>
<evidence type="ECO:0000259" key="6">
    <source>
        <dbReference type="PROSITE" id="PS51675"/>
    </source>
</evidence>
<dbReference type="GO" id="GO:0052905">
    <property type="term" value="F:tRNA (guanosine(9)-N1)-methyltransferase activity"/>
    <property type="evidence" value="ECO:0007669"/>
    <property type="project" value="UniProtKB-EC"/>
</dbReference>
<dbReference type="GO" id="GO:0000049">
    <property type="term" value="F:tRNA binding"/>
    <property type="evidence" value="ECO:0007669"/>
    <property type="project" value="TreeGrafter"/>
</dbReference>
<sequence>MNTEHLDNMETETIPITNEEGLLKRPNRKLIQYLKRKEARREIRKVYKERRKIRQQQQKQQQQQSSSCIVQDVNNDTCVTTKNDSIPMNNTLTSHKSECYKRLKMSDSLCQTKVVIDCSYDHLMSFKDICKLANQVANCYSFNRRAKYPVQLYITGLGSRNTIETNINDKDISTNDNLLSVDKCKSIRLYDRLKLCNCDSWDVNLCEDGFTKLFPADKIVYLCAESEYTLPECFNINDPSNTNTTTNTTRIDDASNDNNTNTATNITDIDDASNTTTTTSTTTNNNHHFNHDDIYVIGGLIDHNHLKGYCYNQAIRNGYRTARLPIKEIQLNINGRLILSTLHVFQSLCPVLNGTMTWLESLKYTIPTRKLIQ</sequence>
<dbReference type="InterPro" id="IPR038459">
    <property type="entry name" value="MT_TRM10-typ_sf"/>
</dbReference>
<evidence type="ECO:0000256" key="3">
    <source>
        <dbReference type="ARBA" id="ARBA00022679"/>
    </source>
</evidence>
<feature type="domain" description="SAM-dependent MTase TRM10-type" evidence="6">
    <location>
        <begin position="98"/>
        <end position="373"/>
    </location>
</feature>
<dbReference type="PROSITE" id="PS51675">
    <property type="entry name" value="SAM_MT_TRM10"/>
    <property type="match status" value="1"/>
</dbReference>
<dbReference type="PANTHER" id="PTHR13563:SF13">
    <property type="entry name" value="TRNA METHYLTRANSFERASE 10 HOMOLOG A"/>
    <property type="match status" value="1"/>
</dbReference>
<dbReference type="InParanoid" id="A0A3Q0KV97"/>
<keyword evidence="3" id="KW-0808">Transferase</keyword>
<reference evidence="8" key="2">
    <citation type="submission" date="2018-12" db="UniProtKB">
        <authorList>
            <consortium name="WormBaseParasite"/>
        </authorList>
    </citation>
    <scope>IDENTIFICATION</scope>
    <source>
        <strain evidence="8">Puerto Rican</strain>
    </source>
</reference>
<name>A0A3Q0KV97_SCHMA</name>
<dbReference type="WBParaSite" id="Smp_211190.1">
    <property type="protein sequence ID" value="Smp_211190.1"/>
    <property type="gene ID" value="Smp_211190"/>
</dbReference>
<comment type="catalytic activity">
    <reaction evidence="5">
        <text>guanosine(9) in tRNA + S-adenosyl-L-methionine = N(1)-methylguanosine(9) in tRNA + S-adenosyl-L-homocysteine + H(+)</text>
        <dbReference type="Rhea" id="RHEA:43156"/>
        <dbReference type="Rhea" id="RHEA-COMP:10367"/>
        <dbReference type="Rhea" id="RHEA-COMP:10368"/>
        <dbReference type="ChEBI" id="CHEBI:15378"/>
        <dbReference type="ChEBI" id="CHEBI:57856"/>
        <dbReference type="ChEBI" id="CHEBI:59789"/>
        <dbReference type="ChEBI" id="CHEBI:73542"/>
        <dbReference type="ChEBI" id="CHEBI:74269"/>
        <dbReference type="EC" id="2.1.1.221"/>
    </reaction>
</comment>